<sequence>MYRYAILAAAVPMVAAHGFISSPPPRQPGEAYGAACGAQALNQQAADINGNVQGIMQVIDARTISDDCNLWLCKGFLLEDPSLVQSYTLGQTIDFEINIAAPHTGVANVSVVRTSTNSIIGAPLIEFENYASTATGVDPSNRAFSVTLPEDLEGQCTTAGDCVLQWWWDAADINQTYESCVDFTVAGSGSGSPAPAPSVSTPVPSATAPAVTTAITPQPTSTPIEEPIEDDDECPADDEDDEDEEPVEEDDECPADDEEEEDEEPIEDDDECPADDEEEEVEEPIEEVEEPVEEDDECPAEEEDDESGDVDPDEEYDGVDVDEDDECPADEEEEEEEEPIEEEDDECPAEDDEEEEPIEEEDDECPAEEEDEEEEPIEDDDECPAEDEEDDYEETLPVVTSAGIYERAPATTLATVVRKAVATAAF</sequence>
<keyword evidence="11" id="KW-1185">Reference proteome</keyword>
<gene>
    <name evidence="10" type="ORF">S7711_05174</name>
</gene>
<evidence type="ECO:0000256" key="7">
    <source>
        <dbReference type="SAM" id="MobiDB-lite"/>
    </source>
</evidence>
<dbReference type="Pfam" id="PF03067">
    <property type="entry name" value="LPMO_10"/>
    <property type="match status" value="1"/>
</dbReference>
<feature type="compositionally biased region" description="Low complexity" evidence="7">
    <location>
        <begin position="188"/>
        <end position="217"/>
    </location>
</feature>
<keyword evidence="2" id="KW-0479">Metal-binding</keyword>
<evidence type="ECO:0000256" key="4">
    <source>
        <dbReference type="ARBA" id="ARBA00023157"/>
    </source>
</evidence>
<evidence type="ECO:0000256" key="8">
    <source>
        <dbReference type="SAM" id="SignalP"/>
    </source>
</evidence>
<organism evidence="10 11">
    <name type="scientific">Stachybotrys chartarum (strain CBS 109288 / IBT 7711)</name>
    <name type="common">Toxic black mold</name>
    <name type="synonym">Stilbospora chartarum</name>
    <dbReference type="NCBI Taxonomy" id="1280523"/>
    <lineage>
        <taxon>Eukaryota</taxon>
        <taxon>Fungi</taxon>
        <taxon>Dikarya</taxon>
        <taxon>Ascomycota</taxon>
        <taxon>Pezizomycotina</taxon>
        <taxon>Sordariomycetes</taxon>
        <taxon>Hypocreomycetidae</taxon>
        <taxon>Hypocreales</taxon>
        <taxon>Stachybotryaceae</taxon>
        <taxon>Stachybotrys</taxon>
    </lineage>
</organism>
<dbReference type="Proteomes" id="UP000028045">
    <property type="component" value="Unassembled WGS sequence"/>
</dbReference>
<feature type="signal peptide" evidence="8">
    <location>
        <begin position="1"/>
        <end position="16"/>
    </location>
</feature>
<keyword evidence="3" id="KW-0186">Copper</keyword>
<protein>
    <recommendedName>
        <fullName evidence="9">Chitin-binding type-4 domain-containing protein</fullName>
    </recommendedName>
</protein>
<comment type="similarity">
    <text evidence="6">Belongs to the polysaccharide monooxygenase AA13 family.</text>
</comment>
<evidence type="ECO:0000256" key="2">
    <source>
        <dbReference type="ARBA" id="ARBA00022723"/>
    </source>
</evidence>
<dbReference type="InterPro" id="IPR052282">
    <property type="entry name" value="Starch-active_LPMO"/>
</dbReference>
<feature type="domain" description="Chitin-binding type-4" evidence="9">
    <location>
        <begin position="17"/>
        <end position="183"/>
    </location>
</feature>
<dbReference type="HOGENOM" id="CLU_053021_1_1_1"/>
<evidence type="ECO:0000256" key="3">
    <source>
        <dbReference type="ARBA" id="ARBA00023008"/>
    </source>
</evidence>
<evidence type="ECO:0000256" key="6">
    <source>
        <dbReference type="ARBA" id="ARBA00034311"/>
    </source>
</evidence>
<dbReference type="GO" id="GO:0046872">
    <property type="term" value="F:metal ion binding"/>
    <property type="evidence" value="ECO:0007669"/>
    <property type="project" value="UniProtKB-KW"/>
</dbReference>
<dbReference type="EMBL" id="KL648087">
    <property type="protein sequence ID" value="KEY72501.1"/>
    <property type="molecule type" value="Genomic_DNA"/>
</dbReference>
<keyword evidence="5" id="KW-0325">Glycoprotein</keyword>
<reference evidence="10 11" key="1">
    <citation type="journal article" date="2014" name="BMC Genomics">
        <title>Comparative genome sequencing reveals chemotype-specific gene clusters in the toxigenic black mold Stachybotrys.</title>
        <authorList>
            <person name="Semeiks J."/>
            <person name="Borek D."/>
            <person name="Otwinowski Z."/>
            <person name="Grishin N.V."/>
        </authorList>
    </citation>
    <scope>NUCLEOTIDE SEQUENCE [LARGE SCALE GENOMIC DNA]</scope>
    <source>
        <strain evidence="11">CBS 109288 / IBT 7711</strain>
    </source>
</reference>
<evidence type="ECO:0000256" key="1">
    <source>
        <dbReference type="ARBA" id="ARBA00001973"/>
    </source>
</evidence>
<accession>A0A084B4M2</accession>
<keyword evidence="4" id="KW-1015">Disulfide bond</keyword>
<dbReference type="PANTHER" id="PTHR36575:SF2">
    <property type="entry name" value="CHITIN-BINDING TYPE-4 DOMAIN-CONTAINING PROTEIN-RELATED"/>
    <property type="match status" value="1"/>
</dbReference>
<feature type="chain" id="PRO_5001771415" description="Chitin-binding type-4 domain-containing protein" evidence="8">
    <location>
        <begin position="17"/>
        <end position="426"/>
    </location>
</feature>
<evidence type="ECO:0000313" key="11">
    <source>
        <dbReference type="Proteomes" id="UP000028045"/>
    </source>
</evidence>
<dbReference type="AlphaFoldDB" id="A0A084B4M2"/>
<feature type="region of interest" description="Disordered" evidence="7">
    <location>
        <begin position="188"/>
        <end position="402"/>
    </location>
</feature>
<dbReference type="OrthoDB" id="120613at2759"/>
<keyword evidence="8" id="KW-0732">Signal</keyword>
<evidence type="ECO:0000313" key="10">
    <source>
        <dbReference type="EMBL" id="KEY72501.1"/>
    </source>
</evidence>
<feature type="compositionally biased region" description="Acidic residues" evidence="7">
    <location>
        <begin position="226"/>
        <end position="394"/>
    </location>
</feature>
<proteinExistence type="inferred from homology"/>
<evidence type="ECO:0000259" key="9">
    <source>
        <dbReference type="Pfam" id="PF03067"/>
    </source>
</evidence>
<dbReference type="InterPro" id="IPR004302">
    <property type="entry name" value="Cellulose/chitin-bd_N"/>
</dbReference>
<dbReference type="Gene3D" id="2.70.50.70">
    <property type="match status" value="1"/>
</dbReference>
<dbReference type="PANTHER" id="PTHR36575">
    <property type="entry name" value="BINDING PROTEIN, PUTATIVE (AFU_ORTHOLOGUE AFUA_1G14430)-RELATED"/>
    <property type="match status" value="1"/>
</dbReference>
<comment type="cofactor">
    <cofactor evidence="1">
        <name>Cu(2+)</name>
        <dbReference type="ChEBI" id="CHEBI:29036"/>
    </cofactor>
</comment>
<name>A0A084B4M2_STACB</name>
<evidence type="ECO:0000256" key="5">
    <source>
        <dbReference type="ARBA" id="ARBA00023180"/>
    </source>
</evidence>